<evidence type="ECO:0000313" key="2">
    <source>
        <dbReference type="Proteomes" id="UP000094526"/>
    </source>
</evidence>
<dbReference type="VEuPathDB" id="FungiDB:CLCR_02123"/>
<gene>
    <name evidence="1" type="ORF">CLCR_02123</name>
</gene>
<evidence type="ECO:0000313" key="1">
    <source>
        <dbReference type="EMBL" id="OCT46638.1"/>
    </source>
</evidence>
<proteinExistence type="predicted"/>
<accession>A0A1C1CDU7</accession>
<dbReference type="Gene3D" id="2.20.70.10">
    <property type="match status" value="1"/>
</dbReference>
<dbReference type="EMBL" id="LGRB01000015">
    <property type="protein sequence ID" value="OCT46638.1"/>
    <property type="molecule type" value="Genomic_DNA"/>
</dbReference>
<organism evidence="1 2">
    <name type="scientific">Cladophialophora carrionii</name>
    <dbReference type="NCBI Taxonomy" id="86049"/>
    <lineage>
        <taxon>Eukaryota</taxon>
        <taxon>Fungi</taxon>
        <taxon>Dikarya</taxon>
        <taxon>Ascomycota</taxon>
        <taxon>Pezizomycotina</taxon>
        <taxon>Eurotiomycetes</taxon>
        <taxon>Chaetothyriomycetidae</taxon>
        <taxon>Chaetothyriales</taxon>
        <taxon>Herpotrichiellaceae</taxon>
        <taxon>Cladophialophora</taxon>
    </lineage>
</organism>
<dbReference type="AlphaFoldDB" id="A0A1C1CDU7"/>
<dbReference type="Proteomes" id="UP000094526">
    <property type="component" value="Unassembled WGS sequence"/>
</dbReference>
<dbReference type="SUPFAM" id="SSF51045">
    <property type="entry name" value="WW domain"/>
    <property type="match status" value="1"/>
</dbReference>
<name>A0A1C1CDU7_9EURO</name>
<protein>
    <submittedName>
        <fullName evidence="1">Uncharacterized protein</fullName>
    </submittedName>
</protein>
<comment type="caution">
    <text evidence="1">The sequence shown here is derived from an EMBL/GenBank/DDBJ whole genome shotgun (WGS) entry which is preliminary data.</text>
</comment>
<reference evidence="2" key="1">
    <citation type="submission" date="2015-07" db="EMBL/GenBank/DDBJ databases">
        <authorList>
            <person name="Teixeira M.M."/>
            <person name="Souza R.C."/>
            <person name="Almeida L.G."/>
            <person name="Vicente V.A."/>
            <person name="de Hoog S."/>
            <person name="Bocca A.L."/>
            <person name="de Almeida S.R."/>
            <person name="Vasconcelos A.T."/>
            <person name="Felipe M.S."/>
        </authorList>
    </citation>
    <scope>NUCLEOTIDE SEQUENCE [LARGE SCALE GENOMIC DNA]</scope>
    <source>
        <strain evidence="2">KSF</strain>
    </source>
</reference>
<keyword evidence="2" id="KW-1185">Reference proteome</keyword>
<dbReference type="InterPro" id="IPR036020">
    <property type="entry name" value="WW_dom_sf"/>
</dbReference>
<sequence length="161" mass="18120">MTRVSLSTNFEKGCDPEWKLRDDCGPVRLSHSFEIEVIVMYEGIGGQTSTVWGYHNFYLGEVVPDLSISKRHQKSFRLQSPSSNKPVEGKITLAFTPHAADPAEVPREENTEFADIRQLLKSVSQLPLPPGWEMKHTVDGRVFFTGTRAHHTFTTAAAYVE</sequence>